<sequence length="385" mass="44148">MRDSIFGLLEVSPNLLGREIAKKIGKERKEVNSFLNKNQDIFYQNNEYRWSNKQHKNEFVFEFQKGWLSANAFEKKLAEHPNLFILNGRIRFVFSDTKLLLDAIMRLLCLTNQLCHQGRIVCLDFTNCLDAFGYLDRLGFLKHLHSSVQLIPEKPEKSLLDIYKKGSDSLIEVFPICPEDIDNEDVLRISEVLKNSFNQHEKRILLPKLQMFVGSLIDNVRQHGYSELIGYSALQIYNIKSKNQKKIILVIADNGEGLITTLRKALGYERYHVLAKQFGNESVENNKKLLAHVLNNGGITQKEDQNRGGLGLNEAHSAISKISKHETVAQLDIKKIDVNVSIRLDDGLYDFLYEHNQLKSCDLAYKAEYTKIGGTQFILSIVLTM</sequence>
<gene>
    <name evidence="1" type="ORF">N5C97_13790</name>
</gene>
<dbReference type="EMBL" id="JAOCCL010000043">
    <property type="protein sequence ID" value="MDH0827534.1"/>
    <property type="molecule type" value="Genomic_DNA"/>
</dbReference>
<comment type="caution">
    <text evidence="1">The sequence shown here is derived from an EMBL/GenBank/DDBJ whole genome shotgun (WGS) entry which is preliminary data.</text>
</comment>
<dbReference type="Proteomes" id="UP001160116">
    <property type="component" value="Unassembled WGS sequence"/>
</dbReference>
<evidence type="ECO:0000313" key="1">
    <source>
        <dbReference type="EMBL" id="MDH0827534.1"/>
    </source>
</evidence>
<name>A0AA42MCR4_ACIJO</name>
<proteinExistence type="predicted"/>
<organism evidence="1 2">
    <name type="scientific">Acinetobacter johnsonii</name>
    <dbReference type="NCBI Taxonomy" id="40214"/>
    <lineage>
        <taxon>Bacteria</taxon>
        <taxon>Pseudomonadati</taxon>
        <taxon>Pseudomonadota</taxon>
        <taxon>Gammaproteobacteria</taxon>
        <taxon>Moraxellales</taxon>
        <taxon>Moraxellaceae</taxon>
        <taxon>Acinetobacter</taxon>
    </lineage>
</organism>
<dbReference type="RefSeq" id="WP_279679248.1">
    <property type="nucleotide sequence ID" value="NZ_JAOCCL010000043.1"/>
</dbReference>
<evidence type="ECO:0000313" key="2">
    <source>
        <dbReference type="Proteomes" id="UP001160116"/>
    </source>
</evidence>
<protein>
    <submittedName>
        <fullName evidence="1">Uncharacterized protein</fullName>
    </submittedName>
</protein>
<accession>A0AA42MCR4</accession>
<reference evidence="1" key="1">
    <citation type="submission" date="2022-09" db="EMBL/GenBank/DDBJ databases">
        <title>Intensive care unit water sources are persistently colonized with multi-drug resistant bacteria and are the site of extensive horizontal gene transfer of antibiotic resistance genes.</title>
        <authorList>
            <person name="Diorio-Toth L."/>
        </authorList>
    </citation>
    <scope>NUCLEOTIDE SEQUENCE</scope>
    <source>
        <strain evidence="1">GD03885</strain>
    </source>
</reference>
<dbReference type="AlphaFoldDB" id="A0AA42MCR4"/>